<dbReference type="EMBL" id="BMMK01000019">
    <property type="protein sequence ID" value="GGM65574.1"/>
    <property type="molecule type" value="Genomic_DNA"/>
</dbReference>
<proteinExistence type="predicted"/>
<dbReference type="AlphaFoldDB" id="A0A8J3CGW7"/>
<reference evidence="3" key="1">
    <citation type="journal article" date="2014" name="Int. J. Syst. Evol. Microbiol.">
        <title>Complete genome sequence of Corynebacterium casei LMG S-19264T (=DSM 44701T), isolated from a smear-ripened cheese.</title>
        <authorList>
            <consortium name="US DOE Joint Genome Institute (JGI-PGF)"/>
            <person name="Walter F."/>
            <person name="Albersmeier A."/>
            <person name="Kalinowski J."/>
            <person name="Ruckert C."/>
        </authorList>
    </citation>
    <scope>NUCLEOTIDE SEQUENCE</scope>
    <source>
        <strain evidence="3">CGMCC 4.5737</strain>
    </source>
</reference>
<keyword evidence="1 3" id="KW-0378">Hydrolase</keyword>
<feature type="domain" description="AB hydrolase-1" evidence="2">
    <location>
        <begin position="37"/>
        <end position="293"/>
    </location>
</feature>
<dbReference type="Proteomes" id="UP000637578">
    <property type="component" value="Unassembled WGS sequence"/>
</dbReference>
<protein>
    <submittedName>
        <fullName evidence="3">Alpha/beta hydrolase</fullName>
    </submittedName>
</protein>
<evidence type="ECO:0000313" key="3">
    <source>
        <dbReference type="EMBL" id="GGM65574.1"/>
    </source>
</evidence>
<accession>A0A8J3CGW7</accession>
<name>A0A8J3CGW7_9PSEU</name>
<evidence type="ECO:0000256" key="1">
    <source>
        <dbReference type="ARBA" id="ARBA00022801"/>
    </source>
</evidence>
<dbReference type="InterPro" id="IPR029058">
    <property type="entry name" value="AB_hydrolase_fold"/>
</dbReference>
<dbReference type="PANTHER" id="PTHR43329">
    <property type="entry name" value="EPOXIDE HYDROLASE"/>
    <property type="match status" value="1"/>
</dbReference>
<evidence type="ECO:0000259" key="2">
    <source>
        <dbReference type="Pfam" id="PF00561"/>
    </source>
</evidence>
<organism evidence="3 4">
    <name type="scientific">Longimycelium tulufanense</name>
    <dbReference type="NCBI Taxonomy" id="907463"/>
    <lineage>
        <taxon>Bacteria</taxon>
        <taxon>Bacillati</taxon>
        <taxon>Actinomycetota</taxon>
        <taxon>Actinomycetes</taxon>
        <taxon>Pseudonocardiales</taxon>
        <taxon>Pseudonocardiaceae</taxon>
        <taxon>Longimycelium</taxon>
    </lineage>
</organism>
<dbReference type="InterPro" id="IPR000639">
    <property type="entry name" value="Epox_hydrolase-like"/>
</dbReference>
<comment type="caution">
    <text evidence="3">The sequence shown here is derived from an EMBL/GenBank/DDBJ whole genome shotgun (WGS) entry which is preliminary data.</text>
</comment>
<reference evidence="3" key="2">
    <citation type="submission" date="2020-09" db="EMBL/GenBank/DDBJ databases">
        <authorList>
            <person name="Sun Q."/>
            <person name="Zhou Y."/>
        </authorList>
    </citation>
    <scope>NUCLEOTIDE SEQUENCE</scope>
    <source>
        <strain evidence="3">CGMCC 4.5737</strain>
    </source>
</reference>
<evidence type="ECO:0000313" key="4">
    <source>
        <dbReference type="Proteomes" id="UP000637578"/>
    </source>
</evidence>
<sequence length="310" mass="34436">MRMPPDPATVRISGPWTHRDVSANGIRLHVAEAGDGPLVLLLHSFPEFWWTWRHQLIGLADAGFRAVAVDLRGYGDSDKPPRGYDGWTLAGDVAGLVRALGERRASLVGHGWGGLLAWTVGAMHSRVVESVAVLNAPHPLALRRAVWRHPRSQGKAFRPVFAAQLPLMPERRLTKNSAAAVERIMRSWAGPKWTVAPEFDEVVRRNREAMLVPGVVHCSLEYFRWAMRSQLRGDGRRFAAMVDRRLPVPVLRLHGALDPVMVESTVRESAIWTGPRSRYEVLAEVGHFPHQEAPHTTTRILAGFLGAGRG</sequence>
<dbReference type="Pfam" id="PF00561">
    <property type="entry name" value="Abhydrolase_1"/>
    <property type="match status" value="1"/>
</dbReference>
<dbReference type="Gene3D" id="3.40.50.1820">
    <property type="entry name" value="alpha/beta hydrolase"/>
    <property type="match status" value="1"/>
</dbReference>
<dbReference type="GO" id="GO:0016787">
    <property type="term" value="F:hydrolase activity"/>
    <property type="evidence" value="ECO:0007669"/>
    <property type="project" value="UniProtKB-KW"/>
</dbReference>
<dbReference type="InterPro" id="IPR000073">
    <property type="entry name" value="AB_hydrolase_1"/>
</dbReference>
<dbReference type="SUPFAM" id="SSF53474">
    <property type="entry name" value="alpha/beta-Hydrolases"/>
    <property type="match status" value="1"/>
</dbReference>
<gene>
    <name evidence="3" type="ORF">GCM10012275_40150</name>
</gene>
<keyword evidence="4" id="KW-1185">Reference proteome</keyword>
<dbReference type="PRINTS" id="PR00412">
    <property type="entry name" value="EPOXHYDRLASE"/>
</dbReference>